<reference evidence="1 2" key="1">
    <citation type="submission" date="2020-04" db="EMBL/GenBank/DDBJ databases">
        <title>Metagenomic profiling of ammonia- and methane-oxidizing microorganisms in a Dutch drinking water treatment plant.</title>
        <authorList>
            <person name="Poghosyan L."/>
            <person name="Leucker S."/>
        </authorList>
    </citation>
    <scope>NUCLEOTIDE SEQUENCE [LARGE SCALE GENOMIC DNA]</scope>
    <source>
        <strain evidence="1">S-RSF-IL-03</strain>
    </source>
</reference>
<comment type="caution">
    <text evidence="1">The sequence shown here is derived from an EMBL/GenBank/DDBJ whole genome shotgun (WGS) entry which is preliminary data.</text>
</comment>
<evidence type="ECO:0000313" key="1">
    <source>
        <dbReference type="EMBL" id="NOT32860.1"/>
    </source>
</evidence>
<dbReference type="EMBL" id="JABFRW010000019">
    <property type="protein sequence ID" value="NOT32860.1"/>
    <property type="molecule type" value="Genomic_DNA"/>
</dbReference>
<sequence>MSHAPAWWDPFPAERFWLGLPSVEGDVMHLATPQLDGRHVRTRSHELIRRVRRGDVVFHYDEVRQGIVAWSQPRGRLERRMLDWTIDPSESGGRRDEVRAQPSWTMPLGHVTPIEPMVPLDQVARAQWGLFPALRALEDAVGAPLEYPFAICSPVETLVLAGHVFKLPAILIERIPGLAGVADQMEWFSPAASAGRHLVPARTQVAA</sequence>
<proteinExistence type="predicted"/>
<name>A0A849SN56_UNCEI</name>
<dbReference type="AlphaFoldDB" id="A0A849SN56"/>
<accession>A0A849SN56</accession>
<protein>
    <recommendedName>
        <fullName evidence="3">EVE domain-containing protein</fullName>
    </recommendedName>
</protein>
<gene>
    <name evidence="1" type="ORF">HOP12_01685</name>
</gene>
<evidence type="ECO:0000313" key="2">
    <source>
        <dbReference type="Proteomes" id="UP000580839"/>
    </source>
</evidence>
<evidence type="ECO:0008006" key="3">
    <source>
        <dbReference type="Google" id="ProtNLM"/>
    </source>
</evidence>
<dbReference type="Proteomes" id="UP000580839">
    <property type="component" value="Unassembled WGS sequence"/>
</dbReference>
<organism evidence="1 2">
    <name type="scientific">Eiseniibacteriota bacterium</name>
    <dbReference type="NCBI Taxonomy" id="2212470"/>
    <lineage>
        <taxon>Bacteria</taxon>
        <taxon>Candidatus Eiseniibacteriota</taxon>
    </lineage>
</organism>